<accession>A0AAV8WIG1</accession>
<feature type="compositionally biased region" description="Acidic residues" evidence="1">
    <location>
        <begin position="1"/>
        <end position="14"/>
    </location>
</feature>
<feature type="region of interest" description="Disordered" evidence="1">
    <location>
        <begin position="1"/>
        <end position="31"/>
    </location>
</feature>
<name>A0AAV8WIG1_9CUCU</name>
<dbReference type="Proteomes" id="UP001162156">
    <property type="component" value="Unassembled WGS sequence"/>
</dbReference>
<dbReference type="PANTHER" id="PTHR13167">
    <property type="entry name" value="PIEZO-TYPE MECHANOSENSITIVE ION CHANNEL COMPONENT"/>
    <property type="match status" value="1"/>
</dbReference>
<proteinExistence type="predicted"/>
<feature type="compositionally biased region" description="Basic and acidic residues" evidence="1">
    <location>
        <begin position="238"/>
        <end position="250"/>
    </location>
</feature>
<feature type="compositionally biased region" description="Basic and acidic residues" evidence="1">
    <location>
        <begin position="83"/>
        <end position="96"/>
    </location>
</feature>
<gene>
    <name evidence="3" type="ORF">NQ314_021304</name>
</gene>
<dbReference type="GO" id="GO:0042391">
    <property type="term" value="P:regulation of membrane potential"/>
    <property type="evidence" value="ECO:0007669"/>
    <property type="project" value="TreeGrafter"/>
</dbReference>
<comment type="caution">
    <text evidence="3">The sequence shown here is derived from an EMBL/GenBank/DDBJ whole genome shotgun (WGS) entry which is preliminary data.</text>
</comment>
<dbReference type="GO" id="GO:0005886">
    <property type="term" value="C:plasma membrane"/>
    <property type="evidence" value="ECO:0007669"/>
    <property type="project" value="TreeGrafter"/>
</dbReference>
<protein>
    <submittedName>
        <fullName evidence="3">Uncharacterized protein</fullName>
    </submittedName>
</protein>
<organism evidence="3 4">
    <name type="scientific">Rhamnusium bicolor</name>
    <dbReference type="NCBI Taxonomy" id="1586634"/>
    <lineage>
        <taxon>Eukaryota</taxon>
        <taxon>Metazoa</taxon>
        <taxon>Ecdysozoa</taxon>
        <taxon>Arthropoda</taxon>
        <taxon>Hexapoda</taxon>
        <taxon>Insecta</taxon>
        <taxon>Pterygota</taxon>
        <taxon>Neoptera</taxon>
        <taxon>Endopterygota</taxon>
        <taxon>Coleoptera</taxon>
        <taxon>Polyphaga</taxon>
        <taxon>Cucujiformia</taxon>
        <taxon>Chrysomeloidea</taxon>
        <taxon>Cerambycidae</taxon>
        <taxon>Lepturinae</taxon>
        <taxon>Rhagiini</taxon>
        <taxon>Rhamnusium</taxon>
    </lineage>
</organism>
<dbReference type="GO" id="GO:0005261">
    <property type="term" value="F:monoatomic cation channel activity"/>
    <property type="evidence" value="ECO:0007669"/>
    <property type="project" value="TreeGrafter"/>
</dbReference>
<evidence type="ECO:0000313" key="4">
    <source>
        <dbReference type="Proteomes" id="UP001162156"/>
    </source>
</evidence>
<feature type="region of interest" description="Disordered" evidence="1">
    <location>
        <begin position="59"/>
        <end position="117"/>
    </location>
</feature>
<keyword evidence="4" id="KW-1185">Reference proteome</keyword>
<evidence type="ECO:0000313" key="3">
    <source>
        <dbReference type="EMBL" id="KAJ8926339.1"/>
    </source>
</evidence>
<dbReference type="PANTHER" id="PTHR13167:SF25">
    <property type="entry name" value="PIEZO-TYPE MECHANOSENSITIVE ION CHANNEL COMPONENT"/>
    <property type="match status" value="1"/>
</dbReference>
<feature type="compositionally biased region" description="Basic and acidic residues" evidence="1">
    <location>
        <begin position="263"/>
        <end position="278"/>
    </location>
</feature>
<dbReference type="EMBL" id="JANEYF010005921">
    <property type="protein sequence ID" value="KAJ8926339.1"/>
    <property type="molecule type" value="Genomic_DNA"/>
</dbReference>
<feature type="region of interest" description="Disordered" evidence="1">
    <location>
        <begin position="232"/>
        <end position="296"/>
    </location>
</feature>
<sequence length="296" mass="33583">MFDDLEDEEIDLLPEEQSVEKDEKISGKPNISELLSTAIKTDMGTAIRRHSQLELKRQYSMPLSRQKSARSQLSAAFSAPPTIEEHEPRSVKIRELPEDEDPQPGTSKDEDISELTEPKDTLGQKVLNFLLFIWAFIESAMISLTNFLNIYSRDYRYVLKVLAKEKKILKEKTNYNIGLRLGSSQVWQPAGSYHSLLKQSIEGSPVLSVSTAGIFSPSDSYRISMIAERMASMQNSESEEKPPISEDSDTKALATPLPYSSEQESKLNKDNNEKDAHIQLRRRTQNHENEVFDAET</sequence>
<evidence type="ECO:0000256" key="2">
    <source>
        <dbReference type="SAM" id="Phobius"/>
    </source>
</evidence>
<dbReference type="GO" id="GO:0071260">
    <property type="term" value="P:cellular response to mechanical stimulus"/>
    <property type="evidence" value="ECO:0007669"/>
    <property type="project" value="TreeGrafter"/>
</dbReference>
<keyword evidence="2" id="KW-0472">Membrane</keyword>
<reference evidence="3" key="1">
    <citation type="journal article" date="2023" name="Insect Mol. Biol.">
        <title>Genome sequencing provides insights into the evolution of gene families encoding plant cell wall-degrading enzymes in longhorned beetles.</title>
        <authorList>
            <person name="Shin N.R."/>
            <person name="Okamura Y."/>
            <person name="Kirsch R."/>
            <person name="Pauchet Y."/>
        </authorList>
    </citation>
    <scope>NUCLEOTIDE SEQUENCE</scope>
    <source>
        <strain evidence="3">RBIC_L_NR</strain>
    </source>
</reference>
<keyword evidence="2" id="KW-0812">Transmembrane</keyword>
<feature type="transmembrane region" description="Helical" evidence="2">
    <location>
        <begin position="129"/>
        <end position="151"/>
    </location>
</feature>
<dbReference type="GO" id="GO:0008381">
    <property type="term" value="F:mechanosensitive monoatomic ion channel activity"/>
    <property type="evidence" value="ECO:0007669"/>
    <property type="project" value="InterPro"/>
</dbReference>
<dbReference type="AlphaFoldDB" id="A0AAV8WIG1"/>
<feature type="compositionally biased region" description="Polar residues" evidence="1">
    <location>
        <begin position="61"/>
        <end position="75"/>
    </location>
</feature>
<keyword evidence="2" id="KW-1133">Transmembrane helix</keyword>
<dbReference type="InterPro" id="IPR027272">
    <property type="entry name" value="Piezo"/>
</dbReference>
<dbReference type="GO" id="GO:0050982">
    <property type="term" value="P:detection of mechanical stimulus"/>
    <property type="evidence" value="ECO:0007669"/>
    <property type="project" value="TreeGrafter"/>
</dbReference>
<evidence type="ECO:0000256" key="1">
    <source>
        <dbReference type="SAM" id="MobiDB-lite"/>
    </source>
</evidence>